<proteinExistence type="predicted"/>
<dbReference type="PANTHER" id="PTHR47125:SF2">
    <property type="entry name" value="ADENINE NUCLEOTIDE ALPHA HYDROLASES-LIKE SUPERFAMILY PROTEIN"/>
    <property type="match status" value="1"/>
</dbReference>
<dbReference type="Proteomes" id="UP000636800">
    <property type="component" value="Chromosome 5"/>
</dbReference>
<reference evidence="2 3" key="1">
    <citation type="journal article" date="2020" name="Nat. Food">
        <title>A phased Vanilla planifolia genome enables genetic improvement of flavour and production.</title>
        <authorList>
            <person name="Hasing T."/>
            <person name="Tang H."/>
            <person name="Brym M."/>
            <person name="Khazi F."/>
            <person name="Huang T."/>
            <person name="Chambers A.H."/>
        </authorList>
    </citation>
    <scope>NUCLEOTIDE SEQUENCE [LARGE SCALE GENOMIC DNA]</scope>
    <source>
        <tissue evidence="2">Leaf</tissue>
    </source>
</reference>
<dbReference type="AlphaFoldDB" id="A0A835UYX5"/>
<evidence type="ECO:0000313" key="2">
    <source>
        <dbReference type="EMBL" id="KAG0481074.1"/>
    </source>
</evidence>
<feature type="domain" description="UspA" evidence="1">
    <location>
        <begin position="37"/>
        <end position="162"/>
    </location>
</feature>
<organism evidence="2 3">
    <name type="scientific">Vanilla planifolia</name>
    <name type="common">Vanilla</name>
    <dbReference type="NCBI Taxonomy" id="51239"/>
    <lineage>
        <taxon>Eukaryota</taxon>
        <taxon>Viridiplantae</taxon>
        <taxon>Streptophyta</taxon>
        <taxon>Embryophyta</taxon>
        <taxon>Tracheophyta</taxon>
        <taxon>Spermatophyta</taxon>
        <taxon>Magnoliopsida</taxon>
        <taxon>Liliopsida</taxon>
        <taxon>Asparagales</taxon>
        <taxon>Orchidaceae</taxon>
        <taxon>Vanilloideae</taxon>
        <taxon>Vanilleae</taxon>
        <taxon>Vanilla</taxon>
    </lineage>
</organism>
<comment type="caution">
    <text evidence="2">The sequence shown here is derived from an EMBL/GenBank/DDBJ whole genome shotgun (WGS) entry which is preliminary data.</text>
</comment>
<dbReference type="EMBL" id="JADCNL010000005">
    <property type="protein sequence ID" value="KAG0481074.1"/>
    <property type="molecule type" value="Genomic_DNA"/>
</dbReference>
<sequence>MESNGKGTAFLRQLSAGRGEDCSYNFCYENGSVAKKKRVMVVIDNSRQAKYAIIWALTHVADRGDLLTLLHVVSAADGGAPLLANSLAALCRACKPEVKVEVLVVRGPKLATVLNQVRKLEASVLVLSQGKPSSFLCLMRSSSEKFVEDCINQADCLTLAVKKQSRGIGGFLVSTRWQKNFWLLA</sequence>
<evidence type="ECO:0000259" key="1">
    <source>
        <dbReference type="Pfam" id="PF00582"/>
    </source>
</evidence>
<name>A0A835UYX5_VANPL</name>
<evidence type="ECO:0000313" key="3">
    <source>
        <dbReference type="Proteomes" id="UP000636800"/>
    </source>
</evidence>
<dbReference type="CDD" id="cd00293">
    <property type="entry name" value="USP-like"/>
    <property type="match status" value="1"/>
</dbReference>
<dbReference type="Pfam" id="PF00582">
    <property type="entry name" value="Usp"/>
    <property type="match status" value="1"/>
</dbReference>
<protein>
    <recommendedName>
        <fullName evidence="1">UspA domain-containing protein</fullName>
    </recommendedName>
</protein>
<dbReference type="InterPro" id="IPR006016">
    <property type="entry name" value="UspA"/>
</dbReference>
<dbReference type="Gene3D" id="3.40.50.620">
    <property type="entry name" value="HUPs"/>
    <property type="match status" value="1"/>
</dbReference>
<dbReference type="PANTHER" id="PTHR47125">
    <property type="entry name" value="ADENINE NUCLEOTIDE ALPHA HYDROLASES-LIKE SUPERFAMILY PROTEIN"/>
    <property type="match status" value="1"/>
</dbReference>
<keyword evidence="3" id="KW-1185">Reference proteome</keyword>
<accession>A0A835UYX5</accession>
<gene>
    <name evidence="2" type="ORF">HPP92_011932</name>
</gene>
<dbReference type="OrthoDB" id="71307at2759"/>
<dbReference type="InterPro" id="IPR014729">
    <property type="entry name" value="Rossmann-like_a/b/a_fold"/>
</dbReference>
<dbReference type="SUPFAM" id="SSF52402">
    <property type="entry name" value="Adenine nucleotide alpha hydrolases-like"/>
    <property type="match status" value="1"/>
</dbReference>